<gene>
    <name evidence="2" type="primary">NUDT3</name>
    <name evidence="2" type="ORF">SNAT2548_LOCUS11925</name>
</gene>
<evidence type="ECO:0000313" key="3">
    <source>
        <dbReference type="Proteomes" id="UP000604046"/>
    </source>
</evidence>
<dbReference type="OrthoDB" id="443333at2759"/>
<dbReference type="GO" id="GO:0004452">
    <property type="term" value="F:isopentenyl-diphosphate delta-isomerase activity"/>
    <property type="evidence" value="ECO:0007669"/>
    <property type="project" value="TreeGrafter"/>
</dbReference>
<dbReference type="PANTHER" id="PTHR10885:SF20">
    <property type="entry name" value="NUDIX HYDROLASE DOMAIN-CONTAINING PROTEIN"/>
    <property type="match status" value="1"/>
</dbReference>
<dbReference type="InterPro" id="IPR015797">
    <property type="entry name" value="NUDIX_hydrolase-like_dom_sf"/>
</dbReference>
<dbReference type="Proteomes" id="UP000604046">
    <property type="component" value="Unassembled WGS sequence"/>
</dbReference>
<dbReference type="InterPro" id="IPR000086">
    <property type="entry name" value="NUDIX_hydrolase_dom"/>
</dbReference>
<organism evidence="2 3">
    <name type="scientific">Symbiodinium natans</name>
    <dbReference type="NCBI Taxonomy" id="878477"/>
    <lineage>
        <taxon>Eukaryota</taxon>
        <taxon>Sar</taxon>
        <taxon>Alveolata</taxon>
        <taxon>Dinophyceae</taxon>
        <taxon>Suessiales</taxon>
        <taxon>Symbiodiniaceae</taxon>
        <taxon>Symbiodinium</taxon>
    </lineage>
</organism>
<dbReference type="GO" id="GO:0009240">
    <property type="term" value="P:isopentenyl diphosphate biosynthetic process"/>
    <property type="evidence" value="ECO:0007669"/>
    <property type="project" value="TreeGrafter"/>
</dbReference>
<proteinExistence type="predicted"/>
<sequence length="333" mass="38422">MPAQVKENKDHQVLDTLDAEGSCFGTRTRGAVTEKGLWHRYVHVWVLNLPDSAVLMQLRAPEKKRFGGMWNCTSGFVMSGMPSLEACKKHLDAESGMKFEDHKYEFVFSCKEISEFKGETLRQWIDVYVVSLKKPPELRKIFYDIKEASELKYIGVGELEQAYQTQDPSFVLVAAPEYSRRLFHFLHKQIRTYLEMLPKVDSDEERHNKKSQQLLDRIGDISMLDRAQDLNVIVDPCRRIEAYNESVWHRAVHVWVFDIEGGRFLIQQRSPKKRHFGGKWNCSTGHIKMGDPALPTAMKSAPDLHRPNLDLDPKYPLRYSGRASPCWDALGPL</sequence>
<evidence type="ECO:0000313" key="2">
    <source>
        <dbReference type="EMBL" id="CAE7247748.1"/>
    </source>
</evidence>
<keyword evidence="3" id="KW-1185">Reference proteome</keyword>
<dbReference type="PANTHER" id="PTHR10885">
    <property type="entry name" value="ISOPENTENYL-DIPHOSPHATE DELTA-ISOMERASE"/>
    <property type="match status" value="1"/>
</dbReference>
<name>A0A812LQJ5_9DINO</name>
<dbReference type="AlphaFoldDB" id="A0A812LQJ5"/>
<dbReference type="PROSITE" id="PS51462">
    <property type="entry name" value="NUDIX"/>
    <property type="match status" value="1"/>
</dbReference>
<evidence type="ECO:0000259" key="1">
    <source>
        <dbReference type="PROSITE" id="PS51462"/>
    </source>
</evidence>
<dbReference type="GO" id="GO:0005737">
    <property type="term" value="C:cytoplasm"/>
    <property type="evidence" value="ECO:0007669"/>
    <property type="project" value="TreeGrafter"/>
</dbReference>
<dbReference type="Gene3D" id="3.90.79.10">
    <property type="entry name" value="Nucleoside Triphosphate Pyrophosphohydrolase"/>
    <property type="match status" value="2"/>
</dbReference>
<accession>A0A812LQJ5</accession>
<comment type="caution">
    <text evidence="2">The sequence shown here is derived from an EMBL/GenBank/DDBJ whole genome shotgun (WGS) entry which is preliminary data.</text>
</comment>
<protein>
    <submittedName>
        <fullName evidence="2">NUDT3 protein</fullName>
    </submittedName>
</protein>
<reference evidence="2" key="1">
    <citation type="submission" date="2021-02" db="EMBL/GenBank/DDBJ databases">
        <authorList>
            <person name="Dougan E. K."/>
            <person name="Rhodes N."/>
            <person name="Thang M."/>
            <person name="Chan C."/>
        </authorList>
    </citation>
    <scope>NUCLEOTIDE SEQUENCE</scope>
</reference>
<dbReference type="SUPFAM" id="SSF55811">
    <property type="entry name" value="Nudix"/>
    <property type="match status" value="2"/>
</dbReference>
<feature type="domain" description="Nudix hydrolase" evidence="1">
    <location>
        <begin position="37"/>
        <end position="176"/>
    </location>
</feature>
<dbReference type="EMBL" id="CAJNDS010001112">
    <property type="protein sequence ID" value="CAE7247748.1"/>
    <property type="molecule type" value="Genomic_DNA"/>
</dbReference>